<dbReference type="Gene3D" id="3.40.390.10">
    <property type="entry name" value="Collagenase (Catalytic Domain)"/>
    <property type="match status" value="1"/>
</dbReference>
<dbReference type="OrthoDB" id="6278496at2"/>
<evidence type="ECO:0000256" key="3">
    <source>
        <dbReference type="ARBA" id="ARBA00022723"/>
    </source>
</evidence>
<dbReference type="MEROPS" id="M43.007"/>
<feature type="signal peptide" evidence="10">
    <location>
        <begin position="1"/>
        <end position="19"/>
    </location>
</feature>
<evidence type="ECO:0000256" key="8">
    <source>
        <dbReference type="ARBA" id="ARBA00023157"/>
    </source>
</evidence>
<evidence type="ECO:0000256" key="4">
    <source>
        <dbReference type="ARBA" id="ARBA00022729"/>
    </source>
</evidence>
<keyword evidence="5" id="KW-0378">Hydrolase</keyword>
<proteinExistence type="inferred from homology"/>
<keyword evidence="4 10" id="KW-0732">Signal</keyword>
<evidence type="ECO:0000256" key="9">
    <source>
        <dbReference type="SAM" id="MobiDB-lite"/>
    </source>
</evidence>
<feature type="domain" description="Peptidase M43 pregnancy-associated plasma-A" evidence="11">
    <location>
        <begin position="239"/>
        <end position="354"/>
    </location>
</feature>
<dbReference type="PROSITE" id="PS51257">
    <property type="entry name" value="PROKAR_LIPOPROTEIN"/>
    <property type="match status" value="1"/>
</dbReference>
<dbReference type="eggNOG" id="COG3291">
    <property type="taxonomic scope" value="Bacteria"/>
</dbReference>
<evidence type="ECO:0000256" key="6">
    <source>
        <dbReference type="ARBA" id="ARBA00022833"/>
    </source>
</evidence>
<dbReference type="SUPFAM" id="SSF55486">
    <property type="entry name" value="Metalloproteases ('zincins'), catalytic domain"/>
    <property type="match status" value="1"/>
</dbReference>
<dbReference type="STRING" id="398720.MED217_00355"/>
<keyword evidence="7" id="KW-0482">Metalloprotease</keyword>
<dbReference type="EMBL" id="AANC01000009">
    <property type="protein sequence ID" value="EAQ48203.1"/>
    <property type="molecule type" value="Genomic_DNA"/>
</dbReference>
<dbReference type="PANTHER" id="PTHR47466">
    <property type="match status" value="1"/>
</dbReference>
<keyword evidence="2" id="KW-0645">Protease</keyword>
<name>A3XQH4_LEEBM</name>
<dbReference type="AlphaFoldDB" id="A3XQH4"/>
<dbReference type="InterPro" id="IPR024079">
    <property type="entry name" value="MetalloPept_cat_dom_sf"/>
</dbReference>
<keyword evidence="3" id="KW-0479">Metal-binding</keyword>
<evidence type="ECO:0000256" key="10">
    <source>
        <dbReference type="SAM" id="SignalP"/>
    </source>
</evidence>
<keyword evidence="8" id="KW-1015">Disulfide bond</keyword>
<organism evidence="12 13">
    <name type="scientific">Leeuwenhoekiella blandensis (strain CECT 7118 / CCUG 51940 / KCTC 22103 / MED217)</name>
    <name type="common">Flavobacterium sp. (strain MED217)</name>
    <dbReference type="NCBI Taxonomy" id="398720"/>
    <lineage>
        <taxon>Bacteria</taxon>
        <taxon>Pseudomonadati</taxon>
        <taxon>Bacteroidota</taxon>
        <taxon>Flavobacteriia</taxon>
        <taxon>Flavobacteriales</taxon>
        <taxon>Flavobacteriaceae</taxon>
        <taxon>Leeuwenhoekiella</taxon>
    </lineage>
</organism>
<evidence type="ECO:0000313" key="13">
    <source>
        <dbReference type="Proteomes" id="UP000001601"/>
    </source>
</evidence>
<keyword evidence="6" id="KW-0862">Zinc</keyword>
<feature type="region of interest" description="Disordered" evidence="9">
    <location>
        <begin position="96"/>
        <end position="124"/>
    </location>
</feature>
<evidence type="ECO:0000256" key="1">
    <source>
        <dbReference type="ARBA" id="ARBA00008721"/>
    </source>
</evidence>
<sequence length="366" mass="39274">MKKVSLILGFALLAVVSCAENSEELNDSQVSENQEVAVDMSDFYLYTEDLTNGKASAGKNAKVCYSMANLNRQLSEDDKLYDKMYSIEKNVRKFINSKKPDGAGNGNGNGGGGGDTGGGTDPVDDGLGSINIPVVVHVIYSNSQENISDAQIASQIAVLNDDFNATNSDLSQVPSEFAGVVADSDINFTLSQTIRVASTRTSWGTRDEMKFSSNGGSDVVSPSTHLNIWVCNIGGGILGYAQFPGGSSATDGVVVGPQYFGSTGYLAAPFDEGRTTTHEVGHYLNLRHIWGDGRCKQDDFVADTPSSDEPNYGCPSYPTVNCRSTDMTMNYMDYVNDACMYMFSEGQKSRMRALFASGGPRSSFLN</sequence>
<feature type="compositionally biased region" description="Gly residues" evidence="9">
    <location>
        <begin position="103"/>
        <end position="120"/>
    </location>
</feature>
<comment type="similarity">
    <text evidence="1">Belongs to the peptidase M43B family.</text>
</comment>
<dbReference type="HOGENOM" id="CLU_011684_0_0_10"/>
<dbReference type="InterPro" id="IPR008754">
    <property type="entry name" value="Peptidase_M43"/>
</dbReference>
<evidence type="ECO:0000256" key="5">
    <source>
        <dbReference type="ARBA" id="ARBA00022801"/>
    </source>
</evidence>
<evidence type="ECO:0000256" key="2">
    <source>
        <dbReference type="ARBA" id="ARBA00022670"/>
    </source>
</evidence>
<evidence type="ECO:0000313" key="12">
    <source>
        <dbReference type="EMBL" id="EAQ48203.1"/>
    </source>
</evidence>
<dbReference type="GO" id="GO:0006508">
    <property type="term" value="P:proteolysis"/>
    <property type="evidence" value="ECO:0007669"/>
    <property type="project" value="UniProtKB-KW"/>
</dbReference>
<comment type="caution">
    <text evidence="12">The sequence shown here is derived from an EMBL/GenBank/DDBJ whole genome shotgun (WGS) entry which is preliminary data.</text>
</comment>
<evidence type="ECO:0000256" key="7">
    <source>
        <dbReference type="ARBA" id="ARBA00023049"/>
    </source>
</evidence>
<feature type="chain" id="PRO_5002664340" description="Peptidase M43 pregnancy-associated plasma-A domain-containing protein" evidence="10">
    <location>
        <begin position="20"/>
        <end position="366"/>
    </location>
</feature>
<dbReference type="Pfam" id="PF05572">
    <property type="entry name" value="Peptidase_M43"/>
    <property type="match status" value="1"/>
</dbReference>
<protein>
    <recommendedName>
        <fullName evidence="11">Peptidase M43 pregnancy-associated plasma-A domain-containing protein</fullName>
    </recommendedName>
</protein>
<dbReference type="Proteomes" id="UP000001601">
    <property type="component" value="Unassembled WGS sequence"/>
</dbReference>
<dbReference type="GO" id="GO:0008237">
    <property type="term" value="F:metallopeptidase activity"/>
    <property type="evidence" value="ECO:0007669"/>
    <property type="project" value="UniProtKB-KW"/>
</dbReference>
<dbReference type="RefSeq" id="WP_009778466.1">
    <property type="nucleotide sequence ID" value="NZ_CH672395.1"/>
</dbReference>
<gene>
    <name evidence="12" type="ORF">MED217_00355</name>
</gene>
<evidence type="ECO:0000259" key="11">
    <source>
        <dbReference type="Pfam" id="PF05572"/>
    </source>
</evidence>
<keyword evidence="13" id="KW-1185">Reference proteome</keyword>
<accession>A3XQH4</accession>
<dbReference type="PANTHER" id="PTHR47466:SF1">
    <property type="entry name" value="METALLOPROTEASE MEP1 (AFU_ORTHOLOGUE AFUA_1G07730)-RELATED"/>
    <property type="match status" value="1"/>
</dbReference>
<dbReference type="CDD" id="cd04275">
    <property type="entry name" value="ZnMc_pappalysin_like"/>
    <property type="match status" value="1"/>
</dbReference>
<dbReference type="GO" id="GO:0046872">
    <property type="term" value="F:metal ion binding"/>
    <property type="evidence" value="ECO:0007669"/>
    <property type="project" value="UniProtKB-KW"/>
</dbReference>
<reference evidence="12 13" key="1">
    <citation type="journal article" date="2007" name="Nature">
        <title>Light stimulates growth of proteorhodopsin-containing marine Flavobacteria.</title>
        <authorList>
            <person name="Gomez-Consarnau L."/>
            <person name="Gonzalez J.M."/>
            <person name="Coll-Llado M."/>
            <person name="Gourdon P."/>
            <person name="Pascher T."/>
            <person name="Neutze R."/>
            <person name="Pedros-Alio C."/>
            <person name="Pinhassi J."/>
        </authorList>
    </citation>
    <scope>NUCLEOTIDE SEQUENCE [LARGE SCALE GENOMIC DNA]</scope>
    <source>
        <strain evidence="12 13">MED217</strain>
    </source>
</reference>